<keyword evidence="3" id="KW-0804">Transcription</keyword>
<proteinExistence type="predicted"/>
<keyword evidence="2" id="KW-0238">DNA-binding</keyword>
<dbReference type="Pfam" id="PF08220">
    <property type="entry name" value="HTH_DeoR"/>
    <property type="match status" value="1"/>
</dbReference>
<dbReference type="Pfam" id="PF00455">
    <property type="entry name" value="DeoRC"/>
    <property type="match status" value="1"/>
</dbReference>
<accession>A0A1N7QEV8</accession>
<dbReference type="RefSeq" id="WP_076379953.1">
    <property type="nucleotide sequence ID" value="NZ_AP017422.1"/>
</dbReference>
<dbReference type="SMART" id="SM01134">
    <property type="entry name" value="DeoRC"/>
    <property type="match status" value="1"/>
</dbReference>
<dbReference type="PANTHER" id="PTHR30363">
    <property type="entry name" value="HTH-TYPE TRANSCRIPTIONAL REGULATOR SRLR-RELATED"/>
    <property type="match status" value="1"/>
</dbReference>
<dbReference type="Gene3D" id="1.10.10.10">
    <property type="entry name" value="Winged helix-like DNA-binding domain superfamily/Winged helix DNA-binding domain"/>
    <property type="match status" value="1"/>
</dbReference>
<dbReference type="OrthoDB" id="9797223at2"/>
<evidence type="ECO:0000256" key="2">
    <source>
        <dbReference type="ARBA" id="ARBA00023125"/>
    </source>
</evidence>
<dbReference type="SUPFAM" id="SSF46785">
    <property type="entry name" value="Winged helix' DNA-binding domain"/>
    <property type="match status" value="1"/>
</dbReference>
<dbReference type="SMART" id="SM00420">
    <property type="entry name" value="HTH_DEOR"/>
    <property type="match status" value="1"/>
</dbReference>
<dbReference type="AlphaFoldDB" id="A0A1N7QEV8"/>
<gene>
    <name evidence="5" type="ORF">SAMN05421788_105103</name>
</gene>
<dbReference type="InterPro" id="IPR037171">
    <property type="entry name" value="NagB/RpiA_transferase-like"/>
</dbReference>
<dbReference type="InterPro" id="IPR001034">
    <property type="entry name" value="DeoR_HTH"/>
</dbReference>
<dbReference type="InterPro" id="IPR014036">
    <property type="entry name" value="DeoR-like_C"/>
</dbReference>
<dbReference type="Gene3D" id="3.40.50.1360">
    <property type="match status" value="1"/>
</dbReference>
<keyword evidence="1" id="KW-0805">Transcription regulation</keyword>
<protein>
    <submittedName>
        <fullName evidence="5">Transcriptional regulator, DeoR family</fullName>
    </submittedName>
</protein>
<name>A0A1N7QEV8_9BACT</name>
<dbReference type="InterPro" id="IPR036390">
    <property type="entry name" value="WH_DNA-bd_sf"/>
</dbReference>
<evidence type="ECO:0000256" key="3">
    <source>
        <dbReference type="ARBA" id="ARBA00023163"/>
    </source>
</evidence>
<evidence type="ECO:0000259" key="4">
    <source>
        <dbReference type="PROSITE" id="PS51000"/>
    </source>
</evidence>
<feature type="domain" description="HTH deoR-type" evidence="4">
    <location>
        <begin position="6"/>
        <end position="61"/>
    </location>
</feature>
<dbReference type="Proteomes" id="UP000186917">
    <property type="component" value="Unassembled WGS sequence"/>
</dbReference>
<dbReference type="InterPro" id="IPR036388">
    <property type="entry name" value="WH-like_DNA-bd_sf"/>
</dbReference>
<dbReference type="EMBL" id="FTOR01000005">
    <property type="protein sequence ID" value="SIT21107.1"/>
    <property type="molecule type" value="Genomic_DNA"/>
</dbReference>
<dbReference type="InterPro" id="IPR018356">
    <property type="entry name" value="Tscrpt_reg_HTH_DeoR_CS"/>
</dbReference>
<dbReference type="STRING" id="477680.SAMN05421788_105103"/>
<dbReference type="GO" id="GO:0003677">
    <property type="term" value="F:DNA binding"/>
    <property type="evidence" value="ECO:0007669"/>
    <property type="project" value="UniProtKB-KW"/>
</dbReference>
<dbReference type="PRINTS" id="PR00037">
    <property type="entry name" value="HTHLACR"/>
</dbReference>
<organism evidence="5 6">
    <name type="scientific">Filimonas lacunae</name>
    <dbReference type="NCBI Taxonomy" id="477680"/>
    <lineage>
        <taxon>Bacteria</taxon>
        <taxon>Pseudomonadati</taxon>
        <taxon>Bacteroidota</taxon>
        <taxon>Chitinophagia</taxon>
        <taxon>Chitinophagales</taxon>
        <taxon>Chitinophagaceae</taxon>
        <taxon>Filimonas</taxon>
    </lineage>
</organism>
<evidence type="ECO:0000256" key="1">
    <source>
        <dbReference type="ARBA" id="ARBA00023015"/>
    </source>
</evidence>
<evidence type="ECO:0000313" key="5">
    <source>
        <dbReference type="EMBL" id="SIT21107.1"/>
    </source>
</evidence>
<evidence type="ECO:0000313" key="6">
    <source>
        <dbReference type="Proteomes" id="UP000186917"/>
    </source>
</evidence>
<dbReference type="PROSITE" id="PS51000">
    <property type="entry name" value="HTH_DEOR_2"/>
    <property type="match status" value="1"/>
</dbReference>
<reference evidence="6" key="1">
    <citation type="submission" date="2017-01" db="EMBL/GenBank/DDBJ databases">
        <authorList>
            <person name="Varghese N."/>
            <person name="Submissions S."/>
        </authorList>
    </citation>
    <scope>NUCLEOTIDE SEQUENCE [LARGE SCALE GENOMIC DNA]</scope>
    <source>
        <strain evidence="6">DSM 21054</strain>
    </source>
</reference>
<dbReference type="PANTHER" id="PTHR30363:SF44">
    <property type="entry name" value="AGA OPERON TRANSCRIPTIONAL REPRESSOR-RELATED"/>
    <property type="match status" value="1"/>
</dbReference>
<sequence length="258" mass="28346">MQIESMAQRHSYILNKLNKEEVVKVSDLSDELNVSPVTIRKDLKVLESKKLLYRSHGIITKSNPYIMDVNVNIKSGIRTDQKKRIGEAAAALVAPEDAILIASGTTVLQLAEALAHNTTEHLTVVTSAMNVAMVLRERPNTEIIQLGGIIRQSSTSVVGPYAEDMLRRLSFKTLFLGVDGIDAEYGCSTSNMMEAQLNEVMINAAQKTVILTDSSKFGKKGFGKICDLSEIDQIITDDEITHASREKIEQAGVELTIV</sequence>
<dbReference type="InterPro" id="IPR050313">
    <property type="entry name" value="Carb_Metab_HTH_regulators"/>
</dbReference>
<dbReference type="GO" id="GO:0003700">
    <property type="term" value="F:DNA-binding transcription factor activity"/>
    <property type="evidence" value="ECO:0007669"/>
    <property type="project" value="InterPro"/>
</dbReference>
<keyword evidence="6" id="KW-1185">Reference proteome</keyword>
<dbReference type="PROSITE" id="PS00894">
    <property type="entry name" value="HTH_DEOR_1"/>
    <property type="match status" value="1"/>
</dbReference>
<dbReference type="SUPFAM" id="SSF100950">
    <property type="entry name" value="NagB/RpiA/CoA transferase-like"/>
    <property type="match status" value="1"/>
</dbReference>